<feature type="domain" description="Ricin B lectin" evidence="1">
    <location>
        <begin position="9"/>
        <end position="80"/>
    </location>
</feature>
<evidence type="ECO:0000313" key="2">
    <source>
        <dbReference type="EMBL" id="KAL0562439.1"/>
    </source>
</evidence>
<comment type="caution">
    <text evidence="2">The sequence shown here is derived from an EMBL/GenBank/DDBJ whole genome shotgun (WGS) entry which is preliminary data.</text>
</comment>
<sequence length="101" mass="11098">MAPTELVQSGGTYRIVNFKSKTLVDLSQADHSSIIGWPRNDAENQHWTVCWGGDAWHIQSPNGMYLGLGGSGQPADGVPLVAKPDRTGWHIWHDNANPDTY</sequence>
<evidence type="ECO:0000259" key="1">
    <source>
        <dbReference type="Pfam" id="PF14200"/>
    </source>
</evidence>
<dbReference type="Gene3D" id="2.80.10.50">
    <property type="match status" value="1"/>
</dbReference>
<feature type="non-terminal residue" evidence="2">
    <location>
        <position position="101"/>
    </location>
</feature>
<gene>
    <name evidence="2" type="ORF">V5O48_019648</name>
</gene>
<reference evidence="2 3" key="1">
    <citation type="submission" date="2024-02" db="EMBL/GenBank/DDBJ databases">
        <title>A draft genome for the cacao thread blight pathogen Marasmius crinis-equi.</title>
        <authorList>
            <person name="Cohen S.P."/>
            <person name="Baruah I.K."/>
            <person name="Amoako-Attah I."/>
            <person name="Bukari Y."/>
            <person name="Meinhardt L.W."/>
            <person name="Bailey B.A."/>
        </authorList>
    </citation>
    <scope>NUCLEOTIDE SEQUENCE [LARGE SCALE GENOMIC DNA]</scope>
    <source>
        <strain evidence="2 3">GH-76</strain>
    </source>
</reference>
<protein>
    <recommendedName>
        <fullName evidence="1">Ricin B lectin domain-containing protein</fullName>
    </recommendedName>
</protein>
<dbReference type="InterPro" id="IPR035992">
    <property type="entry name" value="Ricin_B-like_lectins"/>
</dbReference>
<evidence type="ECO:0000313" key="3">
    <source>
        <dbReference type="Proteomes" id="UP001465976"/>
    </source>
</evidence>
<dbReference type="EMBL" id="JBAHYK010005750">
    <property type="protein sequence ID" value="KAL0562439.1"/>
    <property type="molecule type" value="Genomic_DNA"/>
</dbReference>
<organism evidence="2 3">
    <name type="scientific">Marasmius crinis-equi</name>
    <dbReference type="NCBI Taxonomy" id="585013"/>
    <lineage>
        <taxon>Eukaryota</taxon>
        <taxon>Fungi</taxon>
        <taxon>Dikarya</taxon>
        <taxon>Basidiomycota</taxon>
        <taxon>Agaricomycotina</taxon>
        <taxon>Agaricomycetes</taxon>
        <taxon>Agaricomycetidae</taxon>
        <taxon>Agaricales</taxon>
        <taxon>Marasmiineae</taxon>
        <taxon>Marasmiaceae</taxon>
        <taxon>Marasmius</taxon>
    </lineage>
</organism>
<dbReference type="Pfam" id="PF14200">
    <property type="entry name" value="RicinB_lectin_2"/>
    <property type="match status" value="1"/>
</dbReference>
<accession>A0ABR3EHV1</accession>
<dbReference type="Proteomes" id="UP001465976">
    <property type="component" value="Unassembled WGS sequence"/>
</dbReference>
<keyword evidence="3" id="KW-1185">Reference proteome</keyword>
<dbReference type="SUPFAM" id="SSF50370">
    <property type="entry name" value="Ricin B-like lectins"/>
    <property type="match status" value="1"/>
</dbReference>
<dbReference type="InterPro" id="IPR000772">
    <property type="entry name" value="Ricin_B_lectin"/>
</dbReference>
<name>A0ABR3EHV1_9AGAR</name>
<proteinExistence type="predicted"/>